<gene>
    <name evidence="3" type="ORF">BpHYR1_020661</name>
</gene>
<keyword evidence="2" id="KW-0732">Signal</keyword>
<name>A0A3M7T760_BRAPC</name>
<keyword evidence="4" id="KW-1185">Reference proteome</keyword>
<dbReference type="EMBL" id="REGN01000174">
    <property type="protein sequence ID" value="RNA43811.1"/>
    <property type="molecule type" value="Genomic_DNA"/>
</dbReference>
<feature type="chain" id="PRO_5018132090" description="Transmembrane protein" evidence="2">
    <location>
        <begin position="18"/>
        <end position="168"/>
    </location>
</feature>
<evidence type="ECO:0000256" key="1">
    <source>
        <dbReference type="SAM" id="Phobius"/>
    </source>
</evidence>
<keyword evidence="1" id="KW-1133">Transmembrane helix</keyword>
<proteinExistence type="predicted"/>
<evidence type="ECO:0008006" key="5">
    <source>
        <dbReference type="Google" id="ProtNLM"/>
    </source>
</evidence>
<organism evidence="3 4">
    <name type="scientific">Brachionus plicatilis</name>
    <name type="common">Marine rotifer</name>
    <name type="synonym">Brachionus muelleri</name>
    <dbReference type="NCBI Taxonomy" id="10195"/>
    <lineage>
        <taxon>Eukaryota</taxon>
        <taxon>Metazoa</taxon>
        <taxon>Spiralia</taxon>
        <taxon>Gnathifera</taxon>
        <taxon>Rotifera</taxon>
        <taxon>Eurotatoria</taxon>
        <taxon>Monogononta</taxon>
        <taxon>Pseudotrocha</taxon>
        <taxon>Ploima</taxon>
        <taxon>Brachionidae</taxon>
        <taxon>Brachionus</taxon>
    </lineage>
</organism>
<keyword evidence="1" id="KW-0472">Membrane</keyword>
<evidence type="ECO:0000313" key="3">
    <source>
        <dbReference type="EMBL" id="RNA43811.1"/>
    </source>
</evidence>
<evidence type="ECO:0000256" key="2">
    <source>
        <dbReference type="SAM" id="SignalP"/>
    </source>
</evidence>
<keyword evidence="1" id="KW-0812">Transmembrane</keyword>
<sequence>MIVRLIAMIFYAALSDASENLSNESDILSTFRLVPTSLPQLNNRSHQLTYLKKNRTIKIDIYQNNYYQNQNQNQNQNQVQNEQFTLNKFSYEPNIKNVINYIKVFHVKIKKMGNFNSWFYLFVFIMILASLILTMIIVTNKTKDTRIKDEKLREMRNYIKTYREKEFL</sequence>
<protein>
    <recommendedName>
        <fullName evidence="5">Transmembrane protein</fullName>
    </recommendedName>
</protein>
<accession>A0A3M7T760</accession>
<evidence type="ECO:0000313" key="4">
    <source>
        <dbReference type="Proteomes" id="UP000276133"/>
    </source>
</evidence>
<feature type="signal peptide" evidence="2">
    <location>
        <begin position="1"/>
        <end position="17"/>
    </location>
</feature>
<reference evidence="3 4" key="1">
    <citation type="journal article" date="2018" name="Sci. Rep.">
        <title>Genomic signatures of local adaptation to the degree of environmental predictability in rotifers.</title>
        <authorList>
            <person name="Franch-Gras L."/>
            <person name="Hahn C."/>
            <person name="Garcia-Roger E.M."/>
            <person name="Carmona M.J."/>
            <person name="Serra M."/>
            <person name="Gomez A."/>
        </authorList>
    </citation>
    <scope>NUCLEOTIDE SEQUENCE [LARGE SCALE GENOMIC DNA]</scope>
    <source>
        <strain evidence="3">HYR1</strain>
    </source>
</reference>
<dbReference type="AlphaFoldDB" id="A0A3M7T760"/>
<dbReference type="Proteomes" id="UP000276133">
    <property type="component" value="Unassembled WGS sequence"/>
</dbReference>
<comment type="caution">
    <text evidence="3">The sequence shown here is derived from an EMBL/GenBank/DDBJ whole genome shotgun (WGS) entry which is preliminary data.</text>
</comment>
<feature type="transmembrane region" description="Helical" evidence="1">
    <location>
        <begin position="118"/>
        <end position="138"/>
    </location>
</feature>